<gene>
    <name evidence="2" type="ORF">DFP72DRAFT_912628</name>
</gene>
<dbReference type="AlphaFoldDB" id="A0A8H6HNU6"/>
<evidence type="ECO:0000313" key="3">
    <source>
        <dbReference type="Proteomes" id="UP000521943"/>
    </source>
</evidence>
<reference evidence="2 3" key="1">
    <citation type="submission" date="2020-07" db="EMBL/GenBank/DDBJ databases">
        <title>Comparative genomics of pyrophilous fungi reveals a link between fire events and developmental genes.</title>
        <authorList>
            <consortium name="DOE Joint Genome Institute"/>
            <person name="Steindorff A.S."/>
            <person name="Carver A."/>
            <person name="Calhoun S."/>
            <person name="Stillman K."/>
            <person name="Liu H."/>
            <person name="Lipzen A."/>
            <person name="Pangilinan J."/>
            <person name="Labutti K."/>
            <person name="Bruns T.D."/>
            <person name="Grigoriev I.V."/>
        </authorList>
    </citation>
    <scope>NUCLEOTIDE SEQUENCE [LARGE SCALE GENOMIC DNA]</scope>
    <source>
        <strain evidence="2 3">CBS 144469</strain>
    </source>
</reference>
<feature type="signal peptide" evidence="1">
    <location>
        <begin position="1"/>
        <end position="17"/>
    </location>
</feature>
<proteinExistence type="predicted"/>
<feature type="chain" id="PRO_5034638204" evidence="1">
    <location>
        <begin position="18"/>
        <end position="288"/>
    </location>
</feature>
<sequence>MFKSLTVVSLVATVALAQTSSLVPAGISDKCSSFLTELNTDTALSKCTGTLSQALAAFAPGTSSASATAVSTALTTLCGSDVNTQCPTSVFASKITAFYSACSEELTTKSNADVVRIYDVLYIVSPMRQAICSKADDGSWCVTAATPAAGTSADAVQAALYTKSGDNVVPNTSTFTTYNLPFLFLNPDTADLCKTCTKNVLNAFITHESDLPYAPGLGNSQLLKTQSDLYKAVQEKCGANFMSGEVKAAGGLSTGNSIIGGSNGALAGAEFSTAAAAFVGFMTLAAIF</sequence>
<keyword evidence="1" id="KW-0732">Signal</keyword>
<organism evidence="2 3">
    <name type="scientific">Ephemerocybe angulata</name>
    <dbReference type="NCBI Taxonomy" id="980116"/>
    <lineage>
        <taxon>Eukaryota</taxon>
        <taxon>Fungi</taxon>
        <taxon>Dikarya</taxon>
        <taxon>Basidiomycota</taxon>
        <taxon>Agaricomycotina</taxon>
        <taxon>Agaricomycetes</taxon>
        <taxon>Agaricomycetidae</taxon>
        <taxon>Agaricales</taxon>
        <taxon>Agaricineae</taxon>
        <taxon>Psathyrellaceae</taxon>
        <taxon>Ephemerocybe</taxon>
    </lineage>
</organism>
<evidence type="ECO:0000256" key="1">
    <source>
        <dbReference type="SAM" id="SignalP"/>
    </source>
</evidence>
<dbReference type="OrthoDB" id="5588482at2759"/>
<protein>
    <submittedName>
        <fullName evidence="2">Uncharacterized protein</fullName>
    </submittedName>
</protein>
<keyword evidence="3" id="KW-1185">Reference proteome</keyword>
<dbReference type="Proteomes" id="UP000521943">
    <property type="component" value="Unassembled WGS sequence"/>
</dbReference>
<name>A0A8H6HNU6_9AGAR</name>
<comment type="caution">
    <text evidence="2">The sequence shown here is derived from an EMBL/GenBank/DDBJ whole genome shotgun (WGS) entry which is preliminary data.</text>
</comment>
<dbReference type="EMBL" id="JACGCI010000061">
    <property type="protein sequence ID" value="KAF6749752.1"/>
    <property type="molecule type" value="Genomic_DNA"/>
</dbReference>
<evidence type="ECO:0000313" key="2">
    <source>
        <dbReference type="EMBL" id="KAF6749752.1"/>
    </source>
</evidence>
<accession>A0A8H6HNU6</accession>